<dbReference type="SUPFAM" id="SSF51344">
    <property type="entry name" value="Epsilon subunit of F1F0-ATP synthase N-terminal domain"/>
    <property type="match status" value="1"/>
</dbReference>
<dbReference type="InterPro" id="IPR020546">
    <property type="entry name" value="ATP_synth_F1_dsu/esu_N"/>
</dbReference>
<accession>A0A382FCW9</accession>
<dbReference type="AlphaFoldDB" id="A0A382FCW9"/>
<evidence type="ECO:0000313" key="9">
    <source>
        <dbReference type="EMBL" id="SVB59967.1"/>
    </source>
</evidence>
<evidence type="ECO:0000256" key="3">
    <source>
        <dbReference type="ARBA" id="ARBA00022448"/>
    </source>
</evidence>
<gene>
    <name evidence="9" type="ORF">METZ01_LOCUS212821</name>
</gene>
<dbReference type="GO" id="GO:0045259">
    <property type="term" value="C:proton-transporting ATP synthase complex"/>
    <property type="evidence" value="ECO:0007669"/>
    <property type="project" value="UniProtKB-KW"/>
</dbReference>
<keyword evidence="3" id="KW-0813">Transport</keyword>
<reference evidence="9" key="1">
    <citation type="submission" date="2018-05" db="EMBL/GenBank/DDBJ databases">
        <authorList>
            <person name="Lanie J.A."/>
            <person name="Ng W.-L."/>
            <person name="Kazmierczak K.M."/>
            <person name="Andrzejewski T.M."/>
            <person name="Davidsen T.M."/>
            <person name="Wayne K.J."/>
            <person name="Tettelin H."/>
            <person name="Glass J.I."/>
            <person name="Rusch D."/>
            <person name="Podicherti R."/>
            <person name="Tsui H.-C.T."/>
            <person name="Winkler M.E."/>
        </authorList>
    </citation>
    <scope>NUCLEOTIDE SEQUENCE</scope>
</reference>
<evidence type="ECO:0000256" key="2">
    <source>
        <dbReference type="ARBA" id="ARBA00005712"/>
    </source>
</evidence>
<evidence type="ECO:0000256" key="1">
    <source>
        <dbReference type="ARBA" id="ARBA00004170"/>
    </source>
</evidence>
<feature type="non-terminal residue" evidence="9">
    <location>
        <position position="101"/>
    </location>
</feature>
<name>A0A382FCW9_9ZZZZ</name>
<sequence>MAKLQLAVVTAEGESFSGEVDAIVAPGEVGEFTVLPSHARLITTLSPGILRLEQNGDSISLALTGGFLEVSDNRVTVLADAAEHDDAIDLERAESALARAE</sequence>
<dbReference type="NCBIfam" id="TIGR01216">
    <property type="entry name" value="ATP_synt_epsi"/>
    <property type="match status" value="1"/>
</dbReference>
<organism evidence="9">
    <name type="scientific">marine metagenome</name>
    <dbReference type="NCBI Taxonomy" id="408172"/>
    <lineage>
        <taxon>unclassified sequences</taxon>
        <taxon>metagenomes</taxon>
        <taxon>ecological metagenomes</taxon>
    </lineage>
</organism>
<proteinExistence type="inferred from homology"/>
<evidence type="ECO:0000256" key="7">
    <source>
        <dbReference type="ARBA" id="ARBA00023310"/>
    </source>
</evidence>
<keyword evidence="5" id="KW-0472">Membrane</keyword>
<dbReference type="InterPro" id="IPR001469">
    <property type="entry name" value="ATP_synth_F1_dsu/esu"/>
</dbReference>
<dbReference type="InterPro" id="IPR036771">
    <property type="entry name" value="ATPsynth_dsu/esu_N"/>
</dbReference>
<dbReference type="Gene3D" id="2.60.15.10">
    <property type="entry name" value="F0F1 ATP synthase delta/epsilon subunit, N-terminal"/>
    <property type="match status" value="1"/>
</dbReference>
<dbReference type="CDD" id="cd12152">
    <property type="entry name" value="F1-ATPase_delta"/>
    <property type="match status" value="1"/>
</dbReference>
<dbReference type="PANTHER" id="PTHR13822">
    <property type="entry name" value="ATP SYNTHASE DELTA/EPSILON CHAIN"/>
    <property type="match status" value="1"/>
</dbReference>
<keyword evidence="7" id="KW-0066">ATP synthesis</keyword>
<evidence type="ECO:0000256" key="6">
    <source>
        <dbReference type="ARBA" id="ARBA00023196"/>
    </source>
</evidence>
<feature type="domain" description="ATP synthase F1 complex delta/epsilon subunit N-terminal" evidence="8">
    <location>
        <begin position="4"/>
        <end position="82"/>
    </location>
</feature>
<keyword evidence="4" id="KW-0406">Ion transport</keyword>
<comment type="similarity">
    <text evidence="2">Belongs to the ATPase epsilon chain family.</text>
</comment>
<evidence type="ECO:0000256" key="4">
    <source>
        <dbReference type="ARBA" id="ARBA00023065"/>
    </source>
</evidence>
<comment type="subcellular location">
    <subcellularLocation>
        <location evidence="1">Membrane</location>
        <topology evidence="1">Peripheral membrane protein</topology>
    </subcellularLocation>
</comment>
<dbReference type="EMBL" id="UINC01048882">
    <property type="protein sequence ID" value="SVB59967.1"/>
    <property type="molecule type" value="Genomic_DNA"/>
</dbReference>
<evidence type="ECO:0000259" key="8">
    <source>
        <dbReference type="Pfam" id="PF02823"/>
    </source>
</evidence>
<keyword evidence="6" id="KW-0139">CF(1)</keyword>
<dbReference type="PANTHER" id="PTHR13822:SF10">
    <property type="entry name" value="ATP SYNTHASE EPSILON CHAIN, CHLOROPLASTIC"/>
    <property type="match status" value="1"/>
</dbReference>
<protein>
    <recommendedName>
        <fullName evidence="8">ATP synthase F1 complex delta/epsilon subunit N-terminal domain-containing protein</fullName>
    </recommendedName>
</protein>
<dbReference type="Pfam" id="PF02823">
    <property type="entry name" value="ATP-synt_DE_N"/>
    <property type="match status" value="1"/>
</dbReference>
<dbReference type="HAMAP" id="MF_00530">
    <property type="entry name" value="ATP_synth_epsil_bac"/>
    <property type="match status" value="1"/>
</dbReference>
<evidence type="ECO:0000256" key="5">
    <source>
        <dbReference type="ARBA" id="ARBA00023136"/>
    </source>
</evidence>
<dbReference type="GO" id="GO:0046933">
    <property type="term" value="F:proton-transporting ATP synthase activity, rotational mechanism"/>
    <property type="evidence" value="ECO:0007669"/>
    <property type="project" value="InterPro"/>
</dbReference>